<evidence type="ECO:0000256" key="3">
    <source>
        <dbReference type="SAM" id="SignalP"/>
    </source>
</evidence>
<keyword evidence="2" id="KW-0472">Membrane</keyword>
<protein>
    <recommendedName>
        <fullName evidence="6">LPXTG cell wall anchor domain-containing protein</fullName>
    </recommendedName>
</protein>
<comment type="caution">
    <text evidence="4">The sequence shown here is derived from an EMBL/GenBank/DDBJ whole genome shotgun (WGS) entry which is preliminary data.</text>
</comment>
<evidence type="ECO:0000256" key="2">
    <source>
        <dbReference type="SAM" id="Phobius"/>
    </source>
</evidence>
<keyword evidence="2" id="KW-0812">Transmembrane</keyword>
<keyword evidence="2" id="KW-1133">Transmembrane helix</keyword>
<gene>
    <name evidence="4" type="ORF">N1028_06460</name>
</gene>
<keyword evidence="5" id="KW-1185">Reference proteome</keyword>
<keyword evidence="3" id="KW-0732">Signal</keyword>
<feature type="signal peptide" evidence="3">
    <location>
        <begin position="1"/>
        <end position="33"/>
    </location>
</feature>
<evidence type="ECO:0008006" key="6">
    <source>
        <dbReference type="Google" id="ProtNLM"/>
    </source>
</evidence>
<accession>A0AA41XG16</accession>
<name>A0AA41XG16_9MICO</name>
<reference evidence="4" key="1">
    <citation type="submission" date="2022-08" db="EMBL/GenBank/DDBJ databases">
        <authorList>
            <person name="Deng Y."/>
            <person name="Han X.-F."/>
            <person name="Zhang Y.-Q."/>
        </authorList>
    </citation>
    <scope>NUCLEOTIDE SEQUENCE</scope>
    <source>
        <strain evidence="4">CPCC 203407</strain>
    </source>
</reference>
<sequence length="215" mass="20959">METRARTRLRTALRTIAVAVALAGLTGSGGIAAAGAAALPEPVSVARFDVVVPAEGVSAWIDVESGGTQASALSLVIEQASTAGVPVSPTSFGAGAVVPVTPGATSVYVSSTIAITPDVSITVVDASGVVLAVVGAQVPLSANPDTDPGTIPGDGEPVPSDITDPGTSRPAGSRGGDLADTGAAVAPFVVLALLLAAGGALMLARTRRTGERSTR</sequence>
<evidence type="ECO:0000313" key="4">
    <source>
        <dbReference type="EMBL" id="MCS5725534.1"/>
    </source>
</evidence>
<dbReference type="AlphaFoldDB" id="A0AA41XG16"/>
<evidence type="ECO:0000256" key="1">
    <source>
        <dbReference type="SAM" id="MobiDB-lite"/>
    </source>
</evidence>
<feature type="chain" id="PRO_5041380830" description="LPXTG cell wall anchor domain-containing protein" evidence="3">
    <location>
        <begin position="34"/>
        <end position="215"/>
    </location>
</feature>
<evidence type="ECO:0000313" key="5">
    <source>
        <dbReference type="Proteomes" id="UP001165587"/>
    </source>
</evidence>
<proteinExistence type="predicted"/>
<dbReference type="EMBL" id="JANLCK010000003">
    <property type="protein sequence ID" value="MCS5725534.1"/>
    <property type="molecule type" value="Genomic_DNA"/>
</dbReference>
<feature type="region of interest" description="Disordered" evidence="1">
    <location>
        <begin position="141"/>
        <end position="178"/>
    </location>
</feature>
<dbReference type="RefSeq" id="WP_259526045.1">
    <property type="nucleotide sequence ID" value="NZ_JANLCK010000003.1"/>
</dbReference>
<organism evidence="4 5">
    <name type="scientific">Herbiconiux oxytropis</name>
    <dbReference type="NCBI Taxonomy" id="2970915"/>
    <lineage>
        <taxon>Bacteria</taxon>
        <taxon>Bacillati</taxon>
        <taxon>Actinomycetota</taxon>
        <taxon>Actinomycetes</taxon>
        <taxon>Micrococcales</taxon>
        <taxon>Microbacteriaceae</taxon>
        <taxon>Herbiconiux</taxon>
    </lineage>
</organism>
<dbReference type="Proteomes" id="UP001165587">
    <property type="component" value="Unassembled WGS sequence"/>
</dbReference>
<feature type="transmembrane region" description="Helical" evidence="2">
    <location>
        <begin position="184"/>
        <end position="204"/>
    </location>
</feature>